<name>A0A9D5A233_PEA</name>
<dbReference type="Proteomes" id="UP001058974">
    <property type="component" value="Chromosome 7"/>
</dbReference>
<sequence length="105" mass="11916">MNMVDSSLFKLGKWKHNGMPVPRKRFDKEIQMSGQWLPTRSMSDMWNVHHPYNGLQKTPRTKVSSTAAERVSSTAVEGVSSTTNDDPNLDAMIEKMMAEFEDQPS</sequence>
<gene>
    <name evidence="1" type="ORF">KIW84_077040</name>
</gene>
<comment type="caution">
    <text evidence="1">The sequence shown here is derived from an EMBL/GenBank/DDBJ whole genome shotgun (WGS) entry which is preliminary data.</text>
</comment>
<protein>
    <submittedName>
        <fullName evidence="1">Uncharacterized protein</fullName>
    </submittedName>
</protein>
<evidence type="ECO:0000313" key="2">
    <source>
        <dbReference type="Proteomes" id="UP001058974"/>
    </source>
</evidence>
<dbReference type="EMBL" id="JAMSHJ010000007">
    <property type="protein sequence ID" value="KAI5392484.1"/>
    <property type="molecule type" value="Genomic_DNA"/>
</dbReference>
<evidence type="ECO:0000313" key="1">
    <source>
        <dbReference type="EMBL" id="KAI5392484.1"/>
    </source>
</evidence>
<dbReference type="AlphaFoldDB" id="A0A9D5A233"/>
<reference evidence="1 2" key="1">
    <citation type="journal article" date="2022" name="Nat. Genet.">
        <title>Improved pea reference genome and pan-genome highlight genomic features and evolutionary characteristics.</title>
        <authorList>
            <person name="Yang T."/>
            <person name="Liu R."/>
            <person name="Luo Y."/>
            <person name="Hu S."/>
            <person name="Wang D."/>
            <person name="Wang C."/>
            <person name="Pandey M.K."/>
            <person name="Ge S."/>
            <person name="Xu Q."/>
            <person name="Li N."/>
            <person name="Li G."/>
            <person name="Huang Y."/>
            <person name="Saxena R.K."/>
            <person name="Ji Y."/>
            <person name="Li M."/>
            <person name="Yan X."/>
            <person name="He Y."/>
            <person name="Liu Y."/>
            <person name="Wang X."/>
            <person name="Xiang C."/>
            <person name="Varshney R.K."/>
            <person name="Ding H."/>
            <person name="Gao S."/>
            <person name="Zong X."/>
        </authorList>
    </citation>
    <scope>NUCLEOTIDE SEQUENCE [LARGE SCALE GENOMIC DNA]</scope>
    <source>
        <strain evidence="1 2">cv. Zhongwan 6</strain>
    </source>
</reference>
<organism evidence="1 2">
    <name type="scientific">Pisum sativum</name>
    <name type="common">Garden pea</name>
    <name type="synonym">Lathyrus oleraceus</name>
    <dbReference type="NCBI Taxonomy" id="3888"/>
    <lineage>
        <taxon>Eukaryota</taxon>
        <taxon>Viridiplantae</taxon>
        <taxon>Streptophyta</taxon>
        <taxon>Embryophyta</taxon>
        <taxon>Tracheophyta</taxon>
        <taxon>Spermatophyta</taxon>
        <taxon>Magnoliopsida</taxon>
        <taxon>eudicotyledons</taxon>
        <taxon>Gunneridae</taxon>
        <taxon>Pentapetalae</taxon>
        <taxon>rosids</taxon>
        <taxon>fabids</taxon>
        <taxon>Fabales</taxon>
        <taxon>Fabaceae</taxon>
        <taxon>Papilionoideae</taxon>
        <taxon>50 kb inversion clade</taxon>
        <taxon>NPAAA clade</taxon>
        <taxon>Hologalegina</taxon>
        <taxon>IRL clade</taxon>
        <taxon>Fabeae</taxon>
        <taxon>Lathyrus</taxon>
    </lineage>
</organism>
<keyword evidence="2" id="KW-1185">Reference proteome</keyword>
<proteinExistence type="predicted"/>
<dbReference type="Gramene" id="Psat07G0704000-T1">
    <property type="protein sequence ID" value="KAI5392484.1"/>
    <property type="gene ID" value="KIW84_077040"/>
</dbReference>
<accession>A0A9D5A233</accession>